<reference evidence="1" key="1">
    <citation type="submission" date="2010-07" db="EMBL/GenBank/DDBJ databases">
        <title>The complete genome of Methanosalsum zhilinae DSM 4017.</title>
        <authorList>
            <consortium name="US DOE Joint Genome Institute (JGI-PGF)"/>
            <person name="Lucas S."/>
            <person name="Copeland A."/>
            <person name="Lapidus A."/>
            <person name="Glavina del Rio T."/>
            <person name="Dalin E."/>
            <person name="Tice H."/>
            <person name="Bruce D."/>
            <person name="Goodwin L."/>
            <person name="Pitluck S."/>
            <person name="Kyrpides N."/>
            <person name="Mavromatis K."/>
            <person name="Ovchinnikova G."/>
            <person name="Daligault H."/>
            <person name="Detter J.C."/>
            <person name="Han C."/>
            <person name="Tapia R."/>
            <person name="Larimer F."/>
            <person name="Land M."/>
            <person name="Hauser L."/>
            <person name="Markowitz V."/>
            <person name="Cheng J.-F."/>
            <person name="Hugenholtz P."/>
            <person name="Woyke T."/>
            <person name="Wu D."/>
            <person name="Spring S."/>
            <person name="Schueler E."/>
            <person name="Brambilla E."/>
            <person name="Klenk H.-P."/>
            <person name="Eisen J.A."/>
        </authorList>
    </citation>
    <scope>NUCLEOTIDE SEQUENCE</scope>
    <source>
        <strain evidence="1">DSM 4017</strain>
    </source>
</reference>
<dbReference type="GeneID" id="10822913"/>
<dbReference type="HOGENOM" id="CLU_2140250_0_0_2"/>
<sequence length="112" mass="13174">MGSKIKDDDKVRLTGEMDNWFSCGEETDHYSMWGNYISDVLLEVQKGNEPYYSCYLVTIEASIEENVFEIARIEKRNDIKNYVEKIMKDLNNVADNKEIDKYVEKLDMSEIQ</sequence>
<evidence type="ECO:0000313" key="1">
    <source>
        <dbReference type="EMBL" id="AEH61131.1"/>
    </source>
</evidence>
<organism evidence="1 2">
    <name type="scientific">Methanosalsum zhilinae (strain DSM 4017 / NBRC 107636 / OCM 62 / WeN5)</name>
    <name type="common">Methanohalophilus zhilinae</name>
    <dbReference type="NCBI Taxonomy" id="679901"/>
    <lineage>
        <taxon>Archaea</taxon>
        <taxon>Methanobacteriati</taxon>
        <taxon>Methanobacteriota</taxon>
        <taxon>Stenosarchaea group</taxon>
        <taxon>Methanomicrobia</taxon>
        <taxon>Methanosarcinales</taxon>
        <taxon>Methanosarcinaceae</taxon>
        <taxon>Methanosalsum</taxon>
    </lineage>
</organism>
<evidence type="ECO:0000313" key="2">
    <source>
        <dbReference type="Proteomes" id="UP000006622"/>
    </source>
</evidence>
<proteinExistence type="predicted"/>
<dbReference type="AlphaFoldDB" id="F7XLU6"/>
<protein>
    <submittedName>
        <fullName evidence="1">Uncharacterized protein</fullName>
    </submittedName>
</protein>
<dbReference type="Proteomes" id="UP000006622">
    <property type="component" value="Chromosome"/>
</dbReference>
<name>F7XLU6_METZD</name>
<gene>
    <name evidence="1" type="ordered locus">Mzhil_1277</name>
</gene>
<keyword evidence="2" id="KW-1185">Reference proteome</keyword>
<dbReference type="RefSeq" id="WP_013898568.1">
    <property type="nucleotide sequence ID" value="NC_015676.1"/>
</dbReference>
<accession>F7XLU6</accession>
<dbReference type="KEGG" id="mzh:Mzhil_1277"/>
<dbReference type="EMBL" id="CP002101">
    <property type="protein sequence ID" value="AEH61131.1"/>
    <property type="molecule type" value="Genomic_DNA"/>
</dbReference>